<dbReference type="GeneID" id="111011714"/>
<accession>A0A6J1CI49</accession>
<dbReference type="PANTHER" id="PTHR35315">
    <property type="entry name" value="ACI13"/>
    <property type="match status" value="1"/>
</dbReference>
<dbReference type="OrthoDB" id="543227at2759"/>
<protein>
    <submittedName>
        <fullName evidence="4">Uncharacterized protein LOC111011714</fullName>
    </submittedName>
</protein>
<feature type="coiled-coil region" evidence="1">
    <location>
        <begin position="41"/>
        <end position="128"/>
    </location>
</feature>
<dbReference type="Proteomes" id="UP000504603">
    <property type="component" value="Unplaced"/>
</dbReference>
<evidence type="ECO:0000256" key="1">
    <source>
        <dbReference type="SAM" id="Coils"/>
    </source>
</evidence>
<name>A0A6J1CI49_MOMCH</name>
<feature type="compositionally biased region" description="Basic residues" evidence="2">
    <location>
        <begin position="222"/>
        <end position="232"/>
    </location>
</feature>
<dbReference type="KEGG" id="mcha:111011714"/>
<organism evidence="3 4">
    <name type="scientific">Momordica charantia</name>
    <name type="common">Bitter gourd</name>
    <name type="synonym">Balsam pear</name>
    <dbReference type="NCBI Taxonomy" id="3673"/>
    <lineage>
        <taxon>Eukaryota</taxon>
        <taxon>Viridiplantae</taxon>
        <taxon>Streptophyta</taxon>
        <taxon>Embryophyta</taxon>
        <taxon>Tracheophyta</taxon>
        <taxon>Spermatophyta</taxon>
        <taxon>Magnoliopsida</taxon>
        <taxon>eudicotyledons</taxon>
        <taxon>Gunneridae</taxon>
        <taxon>Pentapetalae</taxon>
        <taxon>rosids</taxon>
        <taxon>fabids</taxon>
        <taxon>Cucurbitales</taxon>
        <taxon>Cucurbitaceae</taxon>
        <taxon>Momordiceae</taxon>
        <taxon>Momordica</taxon>
    </lineage>
</organism>
<keyword evidence="1" id="KW-0175">Coiled coil</keyword>
<evidence type="ECO:0000313" key="4">
    <source>
        <dbReference type="RefSeq" id="XP_022141274.1"/>
    </source>
</evidence>
<dbReference type="RefSeq" id="XP_022141274.1">
    <property type="nucleotide sequence ID" value="XM_022285582.1"/>
</dbReference>
<evidence type="ECO:0000256" key="2">
    <source>
        <dbReference type="SAM" id="MobiDB-lite"/>
    </source>
</evidence>
<proteinExistence type="predicted"/>
<dbReference type="AlphaFoldDB" id="A0A6J1CI49"/>
<keyword evidence="3" id="KW-1185">Reference proteome</keyword>
<reference evidence="4" key="1">
    <citation type="submission" date="2025-08" db="UniProtKB">
        <authorList>
            <consortium name="RefSeq"/>
        </authorList>
    </citation>
    <scope>IDENTIFICATION</scope>
    <source>
        <strain evidence="4">OHB3-1</strain>
    </source>
</reference>
<gene>
    <name evidence="4" type="primary">LOC111011714</name>
</gene>
<feature type="compositionally biased region" description="Polar residues" evidence="2">
    <location>
        <begin position="165"/>
        <end position="183"/>
    </location>
</feature>
<sequence>MASNPSLLPEIGPDGLAMESPVIAYTEKIIEEEQLQLRKYIEENYSKIRDVERELANLTMEMKLTSGPKKAALELLRKKIEMATERIRAAKLKEEQAKQAWEAASKVVQDEEQIKQKLCEDLNHLVQESSNSQLTRLEELKRRMEALNPGRVSTSVSYDGKTVGGAQNSRVSDSSGGPTSTETGVRARANESAPNQGTTSGGAPPVMNGQNQKPPSEGEGRGKKKNQLHGRGKGIGAVPKGRSSTDSGWTGSGFDVDGRV</sequence>
<evidence type="ECO:0000313" key="3">
    <source>
        <dbReference type="Proteomes" id="UP000504603"/>
    </source>
</evidence>
<feature type="region of interest" description="Disordered" evidence="2">
    <location>
        <begin position="151"/>
        <end position="260"/>
    </location>
</feature>
<dbReference type="PANTHER" id="PTHR35315:SF1">
    <property type="entry name" value="RAB6-INTERACTING GOLGIN"/>
    <property type="match status" value="1"/>
</dbReference>